<protein>
    <recommendedName>
        <fullName evidence="3">Secreted protein</fullName>
    </recommendedName>
</protein>
<dbReference type="AlphaFoldDB" id="A0A0E9X6Y0"/>
<dbReference type="EMBL" id="GBXM01010233">
    <property type="protein sequence ID" value="JAH98344.1"/>
    <property type="molecule type" value="Transcribed_RNA"/>
</dbReference>
<sequence>MEALPWALYGAWPLFLTANSSSSFHLLSCCLLCSKVNVNSQSEVVLTNSDSDCRDWPYGSPVKEDDLHSLLCLCQSSLLKYLFIRYSAKKCCVLSCLRCVK</sequence>
<keyword evidence="1" id="KW-0732">Signal</keyword>
<name>A0A0E9X6Y0_ANGAN</name>
<evidence type="ECO:0000256" key="1">
    <source>
        <dbReference type="SAM" id="SignalP"/>
    </source>
</evidence>
<proteinExistence type="predicted"/>
<reference evidence="2" key="2">
    <citation type="journal article" date="2015" name="Fish Shellfish Immunol.">
        <title>Early steps in the European eel (Anguilla anguilla)-Vibrio vulnificus interaction in the gills: Role of the RtxA13 toxin.</title>
        <authorList>
            <person name="Callol A."/>
            <person name="Pajuelo D."/>
            <person name="Ebbesson L."/>
            <person name="Teles M."/>
            <person name="MacKenzie S."/>
            <person name="Amaro C."/>
        </authorList>
    </citation>
    <scope>NUCLEOTIDE SEQUENCE</scope>
</reference>
<feature type="signal peptide" evidence="1">
    <location>
        <begin position="1"/>
        <end position="22"/>
    </location>
</feature>
<organism evidence="2">
    <name type="scientific">Anguilla anguilla</name>
    <name type="common">European freshwater eel</name>
    <name type="synonym">Muraena anguilla</name>
    <dbReference type="NCBI Taxonomy" id="7936"/>
    <lineage>
        <taxon>Eukaryota</taxon>
        <taxon>Metazoa</taxon>
        <taxon>Chordata</taxon>
        <taxon>Craniata</taxon>
        <taxon>Vertebrata</taxon>
        <taxon>Euteleostomi</taxon>
        <taxon>Actinopterygii</taxon>
        <taxon>Neopterygii</taxon>
        <taxon>Teleostei</taxon>
        <taxon>Anguilliformes</taxon>
        <taxon>Anguillidae</taxon>
        <taxon>Anguilla</taxon>
    </lineage>
</organism>
<reference evidence="2" key="1">
    <citation type="submission" date="2014-11" db="EMBL/GenBank/DDBJ databases">
        <authorList>
            <person name="Amaro Gonzalez C."/>
        </authorList>
    </citation>
    <scope>NUCLEOTIDE SEQUENCE</scope>
</reference>
<feature type="chain" id="PRO_5002434957" description="Secreted protein" evidence="1">
    <location>
        <begin position="23"/>
        <end position="101"/>
    </location>
</feature>
<evidence type="ECO:0000313" key="2">
    <source>
        <dbReference type="EMBL" id="JAH98344.1"/>
    </source>
</evidence>
<accession>A0A0E9X6Y0</accession>
<evidence type="ECO:0008006" key="3">
    <source>
        <dbReference type="Google" id="ProtNLM"/>
    </source>
</evidence>